<dbReference type="SUPFAM" id="SSF103481">
    <property type="entry name" value="Multidrug resistance efflux transporter EmrE"/>
    <property type="match status" value="2"/>
</dbReference>
<feature type="transmembrane region" description="Helical" evidence="13">
    <location>
        <begin position="196"/>
        <end position="218"/>
    </location>
</feature>
<evidence type="ECO:0000256" key="1">
    <source>
        <dbReference type="ARBA" id="ARBA00004651"/>
    </source>
</evidence>
<dbReference type="InterPro" id="IPR000620">
    <property type="entry name" value="EamA_dom"/>
</dbReference>
<dbReference type="PANTHER" id="PTHR30561:SF1">
    <property type="entry name" value="MULTIDRUG TRANSPORTER EMRE"/>
    <property type="match status" value="1"/>
</dbReference>
<sequence>MKDPYVSDWLISLEGTAAGHDLALGLALMAAFLHAVFGALQKGRHDPWLSRGAIDGAYALMAAPFAFFVVPWPEPHMWPIFATAWLIHVFYKLFQAMAYSRGAYTVVYPVVRGTGPLFTVFGAYLLFGETFTGVQWLGVAVLLSGIFGLAVYNMIFLETARETLLPALGLAVLTGLFVALYTTYDAYGIRATANPFTFLAWFFFIDGLVFPVIATLRWRSLIHRPAPGPLLVRGFAGGFVAFFSFGAIMLATRLDKVGEAAVLRETSTVFAALIGWLVLKETVGPRRIALMGLIAAGAVIVEFGS</sequence>
<dbReference type="STRING" id="639004.SAMN04488239_10221"/>
<accession>A0A1G6KQ40</accession>
<evidence type="ECO:0000256" key="13">
    <source>
        <dbReference type="SAM" id="Phobius"/>
    </source>
</evidence>
<keyword evidence="16" id="KW-1185">Reference proteome</keyword>
<name>A0A1G6KQ40_9RHOB</name>
<evidence type="ECO:0000256" key="3">
    <source>
        <dbReference type="ARBA" id="ARBA00022475"/>
    </source>
</evidence>
<evidence type="ECO:0000256" key="4">
    <source>
        <dbReference type="ARBA" id="ARBA00022516"/>
    </source>
</evidence>
<dbReference type="GO" id="GO:0009245">
    <property type="term" value="P:lipid A biosynthetic process"/>
    <property type="evidence" value="ECO:0007669"/>
    <property type="project" value="UniProtKB-KW"/>
</dbReference>
<feature type="transmembrane region" description="Helical" evidence="13">
    <location>
        <begin position="262"/>
        <end position="279"/>
    </location>
</feature>
<dbReference type="Gene3D" id="1.10.3730.20">
    <property type="match status" value="2"/>
</dbReference>
<dbReference type="GO" id="GO:0005886">
    <property type="term" value="C:plasma membrane"/>
    <property type="evidence" value="ECO:0007669"/>
    <property type="project" value="UniProtKB-SubCell"/>
</dbReference>
<evidence type="ECO:0000256" key="6">
    <source>
        <dbReference type="ARBA" id="ARBA00022556"/>
    </source>
</evidence>
<reference evidence="16" key="1">
    <citation type="submission" date="2016-10" db="EMBL/GenBank/DDBJ databases">
        <authorList>
            <person name="Varghese N."/>
            <person name="Submissions S."/>
        </authorList>
    </citation>
    <scope>NUCLEOTIDE SEQUENCE [LARGE SCALE GENOMIC DNA]</scope>
    <source>
        <strain evidence="16">CGMCC 1.9108</strain>
    </source>
</reference>
<evidence type="ECO:0000256" key="7">
    <source>
        <dbReference type="ARBA" id="ARBA00022692"/>
    </source>
</evidence>
<feature type="transmembrane region" description="Helical" evidence="13">
    <location>
        <begin position="22"/>
        <end position="40"/>
    </location>
</feature>
<feature type="transmembrane region" description="Helical" evidence="13">
    <location>
        <begin position="133"/>
        <end position="152"/>
    </location>
</feature>
<dbReference type="AlphaFoldDB" id="A0A1G6KQ40"/>
<keyword evidence="3" id="KW-1003">Cell membrane</keyword>
<dbReference type="Pfam" id="PF00892">
    <property type="entry name" value="EamA"/>
    <property type="match status" value="1"/>
</dbReference>
<keyword evidence="8" id="KW-0448">Lipopolysaccharide biosynthesis</keyword>
<keyword evidence="4" id="KW-0444">Lipid biosynthesis</keyword>
<evidence type="ECO:0000256" key="5">
    <source>
        <dbReference type="ARBA" id="ARBA00022519"/>
    </source>
</evidence>
<feature type="transmembrane region" description="Helical" evidence="13">
    <location>
        <begin position="106"/>
        <end position="127"/>
    </location>
</feature>
<evidence type="ECO:0000256" key="12">
    <source>
        <dbReference type="ARBA" id="ARBA00038032"/>
    </source>
</evidence>
<keyword evidence="2" id="KW-0813">Transport</keyword>
<keyword evidence="9 13" id="KW-1133">Transmembrane helix</keyword>
<evidence type="ECO:0000259" key="14">
    <source>
        <dbReference type="Pfam" id="PF00892"/>
    </source>
</evidence>
<keyword evidence="11 13" id="KW-0472">Membrane</keyword>
<evidence type="ECO:0000256" key="9">
    <source>
        <dbReference type="ARBA" id="ARBA00022989"/>
    </source>
</evidence>
<comment type="similarity">
    <text evidence="12">Belongs to the drug/metabolite transporter (DMT) superfamily. Small multidrug resistance (SMR) (TC 2.A.7.1) family.</text>
</comment>
<dbReference type="GO" id="GO:0009103">
    <property type="term" value="P:lipopolysaccharide biosynthetic process"/>
    <property type="evidence" value="ECO:0007669"/>
    <property type="project" value="UniProtKB-KW"/>
</dbReference>
<protein>
    <submittedName>
        <fullName evidence="15">Multidrug transporter EmrE</fullName>
    </submittedName>
</protein>
<organism evidence="15 16">
    <name type="scientific">Ruegeria marina</name>
    <dbReference type="NCBI Taxonomy" id="639004"/>
    <lineage>
        <taxon>Bacteria</taxon>
        <taxon>Pseudomonadati</taxon>
        <taxon>Pseudomonadota</taxon>
        <taxon>Alphaproteobacteria</taxon>
        <taxon>Rhodobacterales</taxon>
        <taxon>Roseobacteraceae</taxon>
        <taxon>Ruegeria</taxon>
    </lineage>
</organism>
<keyword evidence="7 13" id="KW-0812">Transmembrane</keyword>
<evidence type="ECO:0000256" key="2">
    <source>
        <dbReference type="ARBA" id="ARBA00022448"/>
    </source>
</evidence>
<dbReference type="PANTHER" id="PTHR30561">
    <property type="entry name" value="SMR FAMILY PROTON-DEPENDENT DRUG EFFLUX TRANSPORTER SUGE"/>
    <property type="match status" value="1"/>
</dbReference>
<dbReference type="Proteomes" id="UP000199628">
    <property type="component" value="Unassembled WGS sequence"/>
</dbReference>
<feature type="domain" description="EamA" evidence="14">
    <location>
        <begin position="167"/>
        <end position="301"/>
    </location>
</feature>
<evidence type="ECO:0000256" key="10">
    <source>
        <dbReference type="ARBA" id="ARBA00023098"/>
    </source>
</evidence>
<dbReference type="GO" id="GO:0022857">
    <property type="term" value="F:transmembrane transporter activity"/>
    <property type="evidence" value="ECO:0007669"/>
    <property type="project" value="InterPro"/>
</dbReference>
<gene>
    <name evidence="15" type="ORF">SAMN04488239_10221</name>
</gene>
<feature type="transmembrane region" description="Helical" evidence="13">
    <location>
        <begin position="52"/>
        <end position="70"/>
    </location>
</feature>
<dbReference type="EMBL" id="FMZV01000002">
    <property type="protein sequence ID" value="SDC33209.1"/>
    <property type="molecule type" value="Genomic_DNA"/>
</dbReference>
<keyword evidence="10" id="KW-0443">Lipid metabolism</keyword>
<keyword evidence="6" id="KW-0441">Lipid A biosynthesis</keyword>
<keyword evidence="5" id="KW-0997">Cell inner membrane</keyword>
<feature type="transmembrane region" description="Helical" evidence="13">
    <location>
        <begin position="164"/>
        <end position="184"/>
    </location>
</feature>
<evidence type="ECO:0000313" key="16">
    <source>
        <dbReference type="Proteomes" id="UP000199628"/>
    </source>
</evidence>
<dbReference type="InterPro" id="IPR037185">
    <property type="entry name" value="EmrE-like"/>
</dbReference>
<evidence type="ECO:0000256" key="8">
    <source>
        <dbReference type="ARBA" id="ARBA00022985"/>
    </source>
</evidence>
<dbReference type="InterPro" id="IPR000390">
    <property type="entry name" value="Small_drug/metabolite_transptr"/>
</dbReference>
<proteinExistence type="inferred from homology"/>
<evidence type="ECO:0000313" key="15">
    <source>
        <dbReference type="EMBL" id="SDC33209.1"/>
    </source>
</evidence>
<comment type="subcellular location">
    <subcellularLocation>
        <location evidence="1">Cell membrane</location>
        <topology evidence="1">Multi-pass membrane protein</topology>
    </subcellularLocation>
</comment>
<feature type="transmembrane region" description="Helical" evidence="13">
    <location>
        <begin position="76"/>
        <end position="94"/>
    </location>
</feature>
<evidence type="ECO:0000256" key="11">
    <source>
        <dbReference type="ARBA" id="ARBA00023136"/>
    </source>
</evidence>
<feature type="transmembrane region" description="Helical" evidence="13">
    <location>
        <begin position="230"/>
        <end position="250"/>
    </location>
</feature>